<comment type="subcellular location">
    <subcellularLocation>
        <location evidence="1 5">Cell membrane</location>
        <topology evidence="1 5">Multi-pass membrane protein</topology>
    </subcellularLocation>
</comment>
<dbReference type="EMBL" id="AJYW02000134">
    <property type="protein sequence ID" value="OEE75755.1"/>
    <property type="molecule type" value="Genomic_DNA"/>
</dbReference>
<evidence type="ECO:0000313" key="7">
    <source>
        <dbReference type="EMBL" id="OEE75755.1"/>
    </source>
</evidence>
<keyword evidence="4 5" id="KW-0472">Membrane</keyword>
<feature type="transmembrane region" description="Helical" evidence="5">
    <location>
        <begin position="542"/>
        <end position="570"/>
    </location>
</feature>
<gene>
    <name evidence="7" type="ORF">A130_05075</name>
</gene>
<dbReference type="InterPro" id="IPR011047">
    <property type="entry name" value="Quinoprotein_ADH-like_sf"/>
</dbReference>
<evidence type="ECO:0000256" key="4">
    <source>
        <dbReference type="ARBA" id="ARBA00023136"/>
    </source>
</evidence>
<dbReference type="CDD" id="cd06261">
    <property type="entry name" value="TM_PBP2"/>
    <property type="match status" value="1"/>
</dbReference>
<name>A0A1E5CY42_9VIBR</name>
<proteinExistence type="inferred from homology"/>
<keyword evidence="2 5" id="KW-0812">Transmembrane</keyword>
<dbReference type="InterPro" id="IPR000515">
    <property type="entry name" value="MetI-like"/>
</dbReference>
<dbReference type="Gene3D" id="1.10.3720.10">
    <property type="entry name" value="MetI-like"/>
    <property type="match status" value="1"/>
</dbReference>
<dbReference type="GO" id="GO:0055085">
    <property type="term" value="P:transmembrane transport"/>
    <property type="evidence" value="ECO:0007669"/>
    <property type="project" value="InterPro"/>
</dbReference>
<feature type="transmembrane region" description="Helical" evidence="5">
    <location>
        <begin position="479"/>
        <end position="499"/>
    </location>
</feature>
<dbReference type="SUPFAM" id="SSF50998">
    <property type="entry name" value="Quinoprotein alcohol dehydrogenase-like"/>
    <property type="match status" value="1"/>
</dbReference>
<evidence type="ECO:0000259" key="6">
    <source>
        <dbReference type="PROSITE" id="PS50928"/>
    </source>
</evidence>
<feature type="transmembrane region" description="Helical" evidence="5">
    <location>
        <begin position="444"/>
        <end position="467"/>
    </location>
</feature>
<feature type="domain" description="ABC transmembrane type-1" evidence="6">
    <location>
        <begin position="438"/>
        <end position="725"/>
    </location>
</feature>
<feature type="transmembrane region" description="Helical" evidence="5">
    <location>
        <begin position="635"/>
        <end position="655"/>
    </location>
</feature>
<dbReference type="PROSITE" id="PS50928">
    <property type="entry name" value="ABC_TM1"/>
    <property type="match status" value="1"/>
</dbReference>
<dbReference type="Proteomes" id="UP000094165">
    <property type="component" value="Unassembled WGS sequence"/>
</dbReference>
<evidence type="ECO:0000256" key="5">
    <source>
        <dbReference type="RuleBase" id="RU363032"/>
    </source>
</evidence>
<feature type="transmembrane region" description="Helical" evidence="5">
    <location>
        <begin position="505"/>
        <end position="530"/>
    </location>
</feature>
<dbReference type="GO" id="GO:0005886">
    <property type="term" value="C:plasma membrane"/>
    <property type="evidence" value="ECO:0007669"/>
    <property type="project" value="UniProtKB-SubCell"/>
</dbReference>
<dbReference type="SUPFAM" id="SSF161098">
    <property type="entry name" value="MetI-like"/>
    <property type="match status" value="2"/>
</dbReference>
<evidence type="ECO:0000313" key="8">
    <source>
        <dbReference type="Proteomes" id="UP000094165"/>
    </source>
</evidence>
<sequence>MAQAEFSLKEQDRKRFIQDRLIRLVVTCGGVSVLGALVLIFVYLAIVVAPIFSDANIEPADIETQISVHSPVAIGVNEYGDHAYTFDKSGSLSFWSLTDKKPQPEFTQKIAPSILFARSDASSGWLASVDAESNITLFKPVFSTSINKAGRYFDPDVEFFNNGADLSLFDDSNPLSLLGLSAQPSSMTLVGQASDRTVSVLTLKKGQGLNQEKDAWLPQRFTFPTAFPTLDQILVTPNGQQLFLRSGSELMIAMKRGEQFRIREIVDLTQGDPQQQVKNIDLLSGAYSVLVTYSNGLVSQWFDVLQNEVRSLTHIRNFQLAPEVDFLLPDIYRKGFYSFYQNGTLQSHYTTSEKLVLFERPYSKSPDLAAMSKNEKHLLVLSGQQLNVAKVNNDFPEISFSSLWNKVWYESYPEPEYVWQSTSASDEFEEKFSLVPIAFGTLKAAVFAMIFAVPIAVLGAIYTAYFMSPSMRRVVKPTIELMEALPTVIIGFLAGLWFAPIVETHLTAVMALLIILPLTTLVAGGLWHCVPQAVTRRLPNGWHAVILIPALLISIVTVFLFGTDIETILFAGDVKLFLSSYGIDFDQRNALVVGFAMGFAVIPTIFTIAEDAIFSVPKHLSDGSLALGATPWQTLLYVVLLTASPGIFSAVMMGLGRAVGETMIVLMATGNTPIMDWNIFEGMRTLSATIAVELPESEVGSSHYRLLFLAALLLFIFTFAVNALAEVVRQRLRDKYRAL</sequence>
<dbReference type="AlphaFoldDB" id="A0A1E5CY42"/>
<organism evidence="7 8">
    <name type="scientific">Vibrio genomosp. F6 str. FF-238</name>
    <dbReference type="NCBI Taxonomy" id="1191298"/>
    <lineage>
        <taxon>Bacteria</taxon>
        <taxon>Pseudomonadati</taxon>
        <taxon>Pseudomonadota</taxon>
        <taxon>Gammaproteobacteria</taxon>
        <taxon>Vibrionales</taxon>
        <taxon>Vibrionaceae</taxon>
        <taxon>Vibrio</taxon>
    </lineage>
</organism>
<dbReference type="PANTHER" id="PTHR42727">
    <property type="entry name" value="PHOSPHATE TRANSPORT SYSTEM PERMEASE PROTEIN"/>
    <property type="match status" value="1"/>
</dbReference>
<comment type="caution">
    <text evidence="7">The sequence shown here is derived from an EMBL/GenBank/DDBJ whole genome shotgun (WGS) entry which is preliminary data.</text>
</comment>
<comment type="similarity">
    <text evidence="5">Belongs to the binding-protein-dependent transport system permease family.</text>
</comment>
<keyword evidence="3 5" id="KW-1133">Transmembrane helix</keyword>
<feature type="transmembrane region" description="Helical" evidence="5">
    <location>
        <begin position="704"/>
        <end position="725"/>
    </location>
</feature>
<reference evidence="7 8" key="1">
    <citation type="journal article" date="2012" name="Science">
        <title>Ecological populations of bacteria act as socially cohesive units of antibiotic production and resistance.</title>
        <authorList>
            <person name="Cordero O.X."/>
            <person name="Wildschutte H."/>
            <person name="Kirkup B."/>
            <person name="Proehl S."/>
            <person name="Ngo L."/>
            <person name="Hussain F."/>
            <person name="Le Roux F."/>
            <person name="Mincer T."/>
            <person name="Polz M.F."/>
        </authorList>
    </citation>
    <scope>NUCLEOTIDE SEQUENCE [LARGE SCALE GENOMIC DNA]</scope>
    <source>
        <strain evidence="7 8">FF-238</strain>
    </source>
</reference>
<feature type="transmembrane region" description="Helical" evidence="5">
    <location>
        <begin position="590"/>
        <end position="614"/>
    </location>
</feature>
<dbReference type="Pfam" id="PF00528">
    <property type="entry name" value="BPD_transp_1"/>
    <property type="match status" value="1"/>
</dbReference>
<evidence type="ECO:0000256" key="1">
    <source>
        <dbReference type="ARBA" id="ARBA00004651"/>
    </source>
</evidence>
<protein>
    <submittedName>
        <fullName evidence="7">Phosphate ABC transporter permease</fullName>
    </submittedName>
</protein>
<feature type="transmembrane region" description="Helical" evidence="5">
    <location>
        <begin position="21"/>
        <end position="46"/>
    </location>
</feature>
<evidence type="ECO:0000256" key="2">
    <source>
        <dbReference type="ARBA" id="ARBA00022692"/>
    </source>
</evidence>
<keyword evidence="8" id="KW-1185">Reference proteome</keyword>
<dbReference type="InterPro" id="IPR035906">
    <property type="entry name" value="MetI-like_sf"/>
</dbReference>
<dbReference type="PANTHER" id="PTHR42727:SF1">
    <property type="entry name" value="PHOSPHATE TRANSPORT SYSTEM PERMEASE"/>
    <property type="match status" value="1"/>
</dbReference>
<dbReference type="RefSeq" id="WP_017053740.1">
    <property type="nucleotide sequence ID" value="NZ_AJYW02000134.1"/>
</dbReference>
<keyword evidence="5" id="KW-0813">Transport</keyword>
<evidence type="ECO:0000256" key="3">
    <source>
        <dbReference type="ARBA" id="ARBA00022989"/>
    </source>
</evidence>
<accession>A0A1E5CY42</accession>